<feature type="compositionally biased region" description="Low complexity" evidence="1">
    <location>
        <begin position="242"/>
        <end position="251"/>
    </location>
</feature>
<feature type="region of interest" description="Disordered" evidence="1">
    <location>
        <begin position="154"/>
        <end position="184"/>
    </location>
</feature>
<proteinExistence type="predicted"/>
<keyword evidence="3" id="KW-1185">Reference proteome</keyword>
<dbReference type="Proteomes" id="UP000807353">
    <property type="component" value="Unassembled WGS sequence"/>
</dbReference>
<dbReference type="OrthoDB" id="3265817at2759"/>
<evidence type="ECO:0000313" key="3">
    <source>
        <dbReference type="Proteomes" id="UP000807353"/>
    </source>
</evidence>
<feature type="region of interest" description="Disordered" evidence="1">
    <location>
        <begin position="23"/>
        <end position="54"/>
    </location>
</feature>
<sequence length="273" mass="29682">MSAEYLDEKSRSLSLSVEIPNGCLDPSSSVGSSSNPSPTGILGSRSTSASTSSLPAPILNVTFAPLPQLAPRRRRSTAPLGMAARGQLVRRRREYMDQAYANNPMWTDEELAEQQRVAYAERMKLEEEEGEDPFVALGKMVKVASKNIWRKVSQKDLSKKRKKDEETEQKKSVSADGTVESADAPRETLGEIVQNGDDHTVGAVLDEEERFLTVGQTETIVEGHTKYSWVTGSLEGSERDSTTTSTTASTTTDDDDSSVPVMGNSLIPHAVSV</sequence>
<evidence type="ECO:0000313" key="2">
    <source>
        <dbReference type="EMBL" id="KAF9469441.1"/>
    </source>
</evidence>
<name>A0A9P5YKE8_9AGAR</name>
<feature type="region of interest" description="Disordered" evidence="1">
    <location>
        <begin position="232"/>
        <end position="273"/>
    </location>
</feature>
<feature type="compositionally biased region" description="Basic and acidic residues" evidence="1">
    <location>
        <begin position="154"/>
        <end position="173"/>
    </location>
</feature>
<protein>
    <submittedName>
        <fullName evidence="2">Uncharacterized protein</fullName>
    </submittedName>
</protein>
<reference evidence="2" key="1">
    <citation type="submission" date="2020-11" db="EMBL/GenBank/DDBJ databases">
        <authorList>
            <consortium name="DOE Joint Genome Institute"/>
            <person name="Ahrendt S."/>
            <person name="Riley R."/>
            <person name="Andreopoulos W."/>
            <person name="Labutti K."/>
            <person name="Pangilinan J."/>
            <person name="Ruiz-Duenas F.J."/>
            <person name="Barrasa J.M."/>
            <person name="Sanchez-Garcia M."/>
            <person name="Camarero S."/>
            <person name="Miyauchi S."/>
            <person name="Serrano A."/>
            <person name="Linde D."/>
            <person name="Babiker R."/>
            <person name="Drula E."/>
            <person name="Ayuso-Fernandez I."/>
            <person name="Pacheco R."/>
            <person name="Padilla G."/>
            <person name="Ferreira P."/>
            <person name="Barriuso J."/>
            <person name="Kellner H."/>
            <person name="Castanera R."/>
            <person name="Alfaro M."/>
            <person name="Ramirez L."/>
            <person name="Pisabarro A.G."/>
            <person name="Kuo A."/>
            <person name="Tritt A."/>
            <person name="Lipzen A."/>
            <person name="He G."/>
            <person name="Yan M."/>
            <person name="Ng V."/>
            <person name="Cullen D."/>
            <person name="Martin F."/>
            <person name="Rosso M.-N."/>
            <person name="Henrissat B."/>
            <person name="Hibbett D."/>
            <person name="Martinez A.T."/>
            <person name="Grigoriev I.V."/>
        </authorList>
    </citation>
    <scope>NUCLEOTIDE SEQUENCE</scope>
    <source>
        <strain evidence="2">CBS 247.69</strain>
    </source>
</reference>
<comment type="caution">
    <text evidence="2">The sequence shown here is derived from an EMBL/GenBank/DDBJ whole genome shotgun (WGS) entry which is preliminary data.</text>
</comment>
<feature type="compositionally biased region" description="Low complexity" evidence="1">
    <location>
        <begin position="26"/>
        <end position="53"/>
    </location>
</feature>
<organism evidence="2 3">
    <name type="scientific">Collybia nuda</name>
    <dbReference type="NCBI Taxonomy" id="64659"/>
    <lineage>
        <taxon>Eukaryota</taxon>
        <taxon>Fungi</taxon>
        <taxon>Dikarya</taxon>
        <taxon>Basidiomycota</taxon>
        <taxon>Agaricomycotina</taxon>
        <taxon>Agaricomycetes</taxon>
        <taxon>Agaricomycetidae</taxon>
        <taxon>Agaricales</taxon>
        <taxon>Tricholomatineae</taxon>
        <taxon>Clitocybaceae</taxon>
        <taxon>Collybia</taxon>
    </lineage>
</organism>
<dbReference type="EMBL" id="MU150230">
    <property type="protein sequence ID" value="KAF9469441.1"/>
    <property type="molecule type" value="Genomic_DNA"/>
</dbReference>
<gene>
    <name evidence="2" type="ORF">BDZ94DRAFT_1244473</name>
</gene>
<accession>A0A9P5YKE8</accession>
<evidence type="ECO:0000256" key="1">
    <source>
        <dbReference type="SAM" id="MobiDB-lite"/>
    </source>
</evidence>
<dbReference type="AlphaFoldDB" id="A0A9P5YKE8"/>